<dbReference type="OrthoDB" id="191139at2759"/>
<dbReference type="EMBL" id="ML986585">
    <property type="protein sequence ID" value="KAF2268719.1"/>
    <property type="molecule type" value="Genomic_DNA"/>
</dbReference>
<keyword evidence="3" id="KW-1185">Reference proteome</keyword>
<gene>
    <name evidence="2" type="ORF">CC78DRAFT_575700</name>
</gene>
<organism evidence="2 3">
    <name type="scientific">Lojkania enalia</name>
    <dbReference type="NCBI Taxonomy" id="147567"/>
    <lineage>
        <taxon>Eukaryota</taxon>
        <taxon>Fungi</taxon>
        <taxon>Dikarya</taxon>
        <taxon>Ascomycota</taxon>
        <taxon>Pezizomycotina</taxon>
        <taxon>Dothideomycetes</taxon>
        <taxon>Pleosporomycetidae</taxon>
        <taxon>Pleosporales</taxon>
        <taxon>Pleosporales incertae sedis</taxon>
        <taxon>Lojkania</taxon>
    </lineage>
</organism>
<dbReference type="Proteomes" id="UP000800093">
    <property type="component" value="Unassembled WGS sequence"/>
</dbReference>
<evidence type="ECO:0000313" key="2">
    <source>
        <dbReference type="EMBL" id="KAF2268719.1"/>
    </source>
</evidence>
<feature type="compositionally biased region" description="Basic and acidic residues" evidence="1">
    <location>
        <begin position="97"/>
        <end position="109"/>
    </location>
</feature>
<protein>
    <submittedName>
        <fullName evidence="2">Uncharacterized protein</fullName>
    </submittedName>
</protein>
<evidence type="ECO:0000256" key="1">
    <source>
        <dbReference type="SAM" id="MobiDB-lite"/>
    </source>
</evidence>
<name>A0A9P4KGI5_9PLEO</name>
<sequence>MTGTILITVANSSLAIPVMFYSTPFPRPLLPSPSEDLISDKVPKLRALVSIQVAYTTHLALTLRILPSFDALGAEAVFLGSESNRSRTSMLQADLQDLVKPRPDSKGKEMGQGLKR</sequence>
<proteinExistence type="predicted"/>
<feature type="region of interest" description="Disordered" evidence="1">
    <location>
        <begin position="83"/>
        <end position="116"/>
    </location>
</feature>
<evidence type="ECO:0000313" key="3">
    <source>
        <dbReference type="Proteomes" id="UP000800093"/>
    </source>
</evidence>
<comment type="caution">
    <text evidence="2">The sequence shown here is derived from an EMBL/GenBank/DDBJ whole genome shotgun (WGS) entry which is preliminary data.</text>
</comment>
<accession>A0A9P4KGI5</accession>
<dbReference type="AlphaFoldDB" id="A0A9P4KGI5"/>
<reference evidence="3" key="1">
    <citation type="journal article" date="2020" name="Stud. Mycol.">
        <title>101 Dothideomycetes genomes: A test case for predicting lifestyles and emergence of pathogens.</title>
        <authorList>
            <person name="Haridas S."/>
            <person name="Albert R."/>
            <person name="Binder M."/>
            <person name="Bloem J."/>
            <person name="LaButti K."/>
            <person name="Salamov A."/>
            <person name="Andreopoulos B."/>
            <person name="Baker S."/>
            <person name="Barry K."/>
            <person name="Bills G."/>
            <person name="Bluhm B."/>
            <person name="Cannon C."/>
            <person name="Castanera R."/>
            <person name="Culley D."/>
            <person name="Daum C."/>
            <person name="Ezra D."/>
            <person name="Gonzalez J."/>
            <person name="Henrissat B."/>
            <person name="Kuo A."/>
            <person name="Liang C."/>
            <person name="Lipzen A."/>
            <person name="Lutzoni F."/>
            <person name="Magnuson J."/>
            <person name="Mondo S."/>
            <person name="Nolan M."/>
            <person name="Ohm R."/>
            <person name="Pangilinan J."/>
            <person name="Park H.-J."/>
            <person name="Ramirez L."/>
            <person name="Alfaro M."/>
            <person name="Sun H."/>
            <person name="Tritt A."/>
            <person name="Yoshinaga Y."/>
            <person name="Zwiers L.-H."/>
            <person name="Turgeon B."/>
            <person name="Goodwin S."/>
            <person name="Spatafora J."/>
            <person name="Crous P."/>
            <person name="Grigoriev I."/>
        </authorList>
    </citation>
    <scope>NUCLEOTIDE SEQUENCE [LARGE SCALE GENOMIC DNA]</scope>
    <source>
        <strain evidence="3">CBS 304.66</strain>
    </source>
</reference>